<keyword evidence="1" id="KW-0472">Membrane</keyword>
<organism evidence="2 3">
    <name type="scientific">Tagetes erecta</name>
    <name type="common">African marigold</name>
    <dbReference type="NCBI Taxonomy" id="13708"/>
    <lineage>
        <taxon>Eukaryota</taxon>
        <taxon>Viridiplantae</taxon>
        <taxon>Streptophyta</taxon>
        <taxon>Embryophyta</taxon>
        <taxon>Tracheophyta</taxon>
        <taxon>Spermatophyta</taxon>
        <taxon>Magnoliopsida</taxon>
        <taxon>eudicotyledons</taxon>
        <taxon>Gunneridae</taxon>
        <taxon>Pentapetalae</taxon>
        <taxon>asterids</taxon>
        <taxon>campanulids</taxon>
        <taxon>Asterales</taxon>
        <taxon>Asteraceae</taxon>
        <taxon>Asteroideae</taxon>
        <taxon>Heliantheae alliance</taxon>
        <taxon>Tageteae</taxon>
        <taxon>Tagetes</taxon>
    </lineage>
</organism>
<evidence type="ECO:0000313" key="2">
    <source>
        <dbReference type="EMBL" id="KAK1419172.1"/>
    </source>
</evidence>
<reference evidence="2" key="1">
    <citation type="journal article" date="2023" name="bioRxiv">
        <title>Improved chromosome-level genome assembly for marigold (Tagetes erecta).</title>
        <authorList>
            <person name="Jiang F."/>
            <person name="Yuan L."/>
            <person name="Wang S."/>
            <person name="Wang H."/>
            <person name="Xu D."/>
            <person name="Wang A."/>
            <person name="Fan W."/>
        </authorList>
    </citation>
    <scope>NUCLEOTIDE SEQUENCE</scope>
    <source>
        <strain evidence="2">WSJ</strain>
        <tissue evidence="2">Leaf</tissue>
    </source>
</reference>
<proteinExistence type="predicted"/>
<comment type="caution">
    <text evidence="2">The sequence shown here is derived from an EMBL/GenBank/DDBJ whole genome shotgun (WGS) entry which is preliminary data.</text>
</comment>
<sequence>MSVVAADDGCRIFRSVWPMVCNGFAVVVADLLICVAYGFWRCAICYCMLLFIRFVADDGDRLLDTFVLDGFVDLCGSGDDSGVKSLDFHYRVNDCGQNHCSVCVVMMKLPSDLLS</sequence>
<evidence type="ECO:0008006" key="4">
    <source>
        <dbReference type="Google" id="ProtNLM"/>
    </source>
</evidence>
<dbReference type="AlphaFoldDB" id="A0AAD8KEV6"/>
<keyword evidence="3" id="KW-1185">Reference proteome</keyword>
<gene>
    <name evidence="2" type="ORF">QVD17_28332</name>
</gene>
<protein>
    <recommendedName>
        <fullName evidence="4">Transmembrane protein</fullName>
    </recommendedName>
</protein>
<evidence type="ECO:0000313" key="3">
    <source>
        <dbReference type="Proteomes" id="UP001229421"/>
    </source>
</evidence>
<keyword evidence="1" id="KW-0812">Transmembrane</keyword>
<name>A0AAD8KEV6_TARER</name>
<keyword evidence="1" id="KW-1133">Transmembrane helix</keyword>
<accession>A0AAD8KEV6</accession>
<evidence type="ECO:0000256" key="1">
    <source>
        <dbReference type="SAM" id="Phobius"/>
    </source>
</evidence>
<dbReference type="EMBL" id="JAUHHV010000007">
    <property type="protein sequence ID" value="KAK1419172.1"/>
    <property type="molecule type" value="Genomic_DNA"/>
</dbReference>
<dbReference type="Proteomes" id="UP001229421">
    <property type="component" value="Unassembled WGS sequence"/>
</dbReference>
<feature type="transmembrane region" description="Helical" evidence="1">
    <location>
        <begin position="20"/>
        <end position="40"/>
    </location>
</feature>